<dbReference type="InterPro" id="IPR052515">
    <property type="entry name" value="Gfo/Idh/MocA_Oxidoreductase"/>
</dbReference>
<feature type="domain" description="Gfo/Idh/MocA-like oxidoreductase N-terminal" evidence="2">
    <location>
        <begin position="5"/>
        <end position="123"/>
    </location>
</feature>
<dbReference type="Pfam" id="PF01408">
    <property type="entry name" value="GFO_IDH_MocA"/>
    <property type="match status" value="1"/>
</dbReference>
<dbReference type="PANTHER" id="PTHR43249">
    <property type="entry name" value="UDP-N-ACETYL-2-AMINO-2-DEOXY-D-GLUCURONATE OXIDASE"/>
    <property type="match status" value="1"/>
</dbReference>
<protein>
    <submittedName>
        <fullName evidence="4">Oxidoreductase</fullName>
    </submittedName>
</protein>
<sequence length="352" mass="38857">MSKKKIGLIGAGSISDLHLQAYQGNEHAELYAICDLNQQRAEDKAKQYNIPNVYTDYHDLIANPEVEAVSICTWNNSHAEISIAALRAGKHVLVEKPLCRSVEEANAIQDAVRETGKLLQVGFVRRYDANAQLVKNFIEKDELGEIYYAKATCIRRLGNPGGWFADVERSGGGPLIDLGVHVIDLCWYMMGRPKPVSVSGNTYHKLGNRANVKNLSFYQAADYDPSTNGVEDMANALIRFENGASLMVDVSFTLHAKSDELAIRLYGDKGGVEIEPELTMITEKYDTILNVAPQTDSKSINVPEAFCNEVNHFLDCLQSGETPISPVEDGLQIMKILCGIYESANNGQEVQL</sequence>
<dbReference type="InterPro" id="IPR000683">
    <property type="entry name" value="Gfo/Idh/MocA-like_OxRdtase_N"/>
</dbReference>
<gene>
    <name evidence="4" type="ORF">BSK56_17525</name>
</gene>
<dbReference type="SUPFAM" id="SSF55347">
    <property type="entry name" value="Glyceraldehyde-3-phosphate dehydrogenase-like, C-terminal domain"/>
    <property type="match status" value="1"/>
</dbReference>
<dbReference type="Pfam" id="PF02894">
    <property type="entry name" value="GFO_IDH_MocA_C"/>
    <property type="match status" value="1"/>
</dbReference>
<evidence type="ECO:0000313" key="4">
    <source>
        <dbReference type="EMBL" id="OMD46039.1"/>
    </source>
</evidence>
<dbReference type="RefSeq" id="WP_076111913.1">
    <property type="nucleotide sequence ID" value="NZ_MPTB01000022.1"/>
</dbReference>
<evidence type="ECO:0000256" key="1">
    <source>
        <dbReference type="ARBA" id="ARBA00010928"/>
    </source>
</evidence>
<feature type="domain" description="Gfo/Idh/MocA-like oxidoreductase C-terminal" evidence="3">
    <location>
        <begin position="135"/>
        <end position="352"/>
    </location>
</feature>
<dbReference type="Gene3D" id="3.30.360.10">
    <property type="entry name" value="Dihydrodipicolinate Reductase, domain 2"/>
    <property type="match status" value="1"/>
</dbReference>
<name>A0ABX3H743_PAEBO</name>
<keyword evidence="5" id="KW-1185">Reference proteome</keyword>
<dbReference type="InterPro" id="IPR036291">
    <property type="entry name" value="NAD(P)-bd_dom_sf"/>
</dbReference>
<dbReference type="Proteomes" id="UP000187412">
    <property type="component" value="Unassembled WGS sequence"/>
</dbReference>
<evidence type="ECO:0000259" key="2">
    <source>
        <dbReference type="Pfam" id="PF01408"/>
    </source>
</evidence>
<dbReference type="EMBL" id="MPTB01000022">
    <property type="protein sequence ID" value="OMD46039.1"/>
    <property type="molecule type" value="Genomic_DNA"/>
</dbReference>
<organism evidence="4 5">
    <name type="scientific">Paenibacillus borealis</name>
    <dbReference type="NCBI Taxonomy" id="160799"/>
    <lineage>
        <taxon>Bacteria</taxon>
        <taxon>Bacillati</taxon>
        <taxon>Bacillota</taxon>
        <taxon>Bacilli</taxon>
        <taxon>Bacillales</taxon>
        <taxon>Paenibacillaceae</taxon>
        <taxon>Paenibacillus</taxon>
    </lineage>
</organism>
<comment type="caution">
    <text evidence="4">The sequence shown here is derived from an EMBL/GenBank/DDBJ whole genome shotgun (WGS) entry which is preliminary data.</text>
</comment>
<accession>A0ABX3H743</accession>
<evidence type="ECO:0000313" key="5">
    <source>
        <dbReference type="Proteomes" id="UP000187412"/>
    </source>
</evidence>
<evidence type="ECO:0000259" key="3">
    <source>
        <dbReference type="Pfam" id="PF02894"/>
    </source>
</evidence>
<proteinExistence type="inferred from homology"/>
<dbReference type="InterPro" id="IPR004104">
    <property type="entry name" value="Gfo/Idh/MocA-like_OxRdtase_C"/>
</dbReference>
<comment type="similarity">
    <text evidence="1">Belongs to the Gfo/Idh/MocA family.</text>
</comment>
<dbReference type="PANTHER" id="PTHR43249:SF1">
    <property type="entry name" value="D-GLUCOSIDE 3-DEHYDROGENASE"/>
    <property type="match status" value="1"/>
</dbReference>
<dbReference type="Gene3D" id="3.40.50.720">
    <property type="entry name" value="NAD(P)-binding Rossmann-like Domain"/>
    <property type="match status" value="1"/>
</dbReference>
<reference evidence="4 5" key="1">
    <citation type="submission" date="2016-10" db="EMBL/GenBank/DDBJ databases">
        <title>Paenibacillus species isolates.</title>
        <authorList>
            <person name="Beno S.M."/>
        </authorList>
    </citation>
    <scope>NUCLEOTIDE SEQUENCE [LARGE SCALE GENOMIC DNA]</scope>
    <source>
        <strain evidence="4 5">FSL H7-0744</strain>
    </source>
</reference>
<dbReference type="SUPFAM" id="SSF51735">
    <property type="entry name" value="NAD(P)-binding Rossmann-fold domains"/>
    <property type="match status" value="1"/>
</dbReference>